<organism evidence="2 3">
    <name type="scientific">Oryza meyeriana var. granulata</name>
    <dbReference type="NCBI Taxonomy" id="110450"/>
    <lineage>
        <taxon>Eukaryota</taxon>
        <taxon>Viridiplantae</taxon>
        <taxon>Streptophyta</taxon>
        <taxon>Embryophyta</taxon>
        <taxon>Tracheophyta</taxon>
        <taxon>Spermatophyta</taxon>
        <taxon>Magnoliopsida</taxon>
        <taxon>Liliopsida</taxon>
        <taxon>Poales</taxon>
        <taxon>Poaceae</taxon>
        <taxon>BOP clade</taxon>
        <taxon>Oryzoideae</taxon>
        <taxon>Oryzeae</taxon>
        <taxon>Oryzinae</taxon>
        <taxon>Oryza</taxon>
        <taxon>Oryza meyeriana</taxon>
    </lineage>
</organism>
<reference evidence="2 3" key="1">
    <citation type="submission" date="2019-11" db="EMBL/GenBank/DDBJ databases">
        <title>Whole genome sequence of Oryza granulata.</title>
        <authorList>
            <person name="Li W."/>
        </authorList>
    </citation>
    <scope>NUCLEOTIDE SEQUENCE [LARGE SCALE GENOMIC DNA]</scope>
    <source>
        <strain evidence="3">cv. Menghai</strain>
        <tissue evidence="2">Leaf</tissue>
    </source>
</reference>
<name>A0A6G1C3J3_9ORYZ</name>
<evidence type="ECO:0000256" key="1">
    <source>
        <dbReference type="SAM" id="MobiDB-lite"/>
    </source>
</evidence>
<comment type="caution">
    <text evidence="2">The sequence shown here is derived from an EMBL/GenBank/DDBJ whole genome shotgun (WGS) entry which is preliminary data.</text>
</comment>
<protein>
    <submittedName>
        <fullName evidence="2">Uncharacterized protein</fullName>
    </submittedName>
</protein>
<keyword evidence="3" id="KW-1185">Reference proteome</keyword>
<dbReference type="EMBL" id="SPHZ02000010">
    <property type="protein sequence ID" value="KAF0894591.1"/>
    <property type="molecule type" value="Genomic_DNA"/>
</dbReference>
<dbReference type="Proteomes" id="UP000479710">
    <property type="component" value="Unassembled WGS sequence"/>
</dbReference>
<dbReference type="AlphaFoldDB" id="A0A6G1C3J3"/>
<evidence type="ECO:0000313" key="3">
    <source>
        <dbReference type="Proteomes" id="UP000479710"/>
    </source>
</evidence>
<sequence>MAVIANDHINPIAGMALIYVDAIFAGGSLRFTIAEACQRHGIEQSAAAVVHGNCNLTKEELTSREASGILSILCAVVLSMACTTRTLYMVCNSNSTAAASDAVLELSMRKGAESLPVGPSIRPPQHVAYGGPPTPDA</sequence>
<gene>
    <name evidence="2" type="ORF">E2562_001891</name>
</gene>
<evidence type="ECO:0000313" key="2">
    <source>
        <dbReference type="EMBL" id="KAF0894591.1"/>
    </source>
</evidence>
<proteinExistence type="predicted"/>
<feature type="region of interest" description="Disordered" evidence="1">
    <location>
        <begin position="114"/>
        <end position="137"/>
    </location>
</feature>
<accession>A0A6G1C3J3</accession>